<evidence type="ECO:0000259" key="2">
    <source>
        <dbReference type="Pfam" id="PF16571"/>
    </source>
</evidence>
<comment type="caution">
    <text evidence="3">The sequence shown here is derived from an EMBL/GenBank/DDBJ whole genome shotgun (WGS) entry which is preliminary data.</text>
</comment>
<accession>A0ABW5RPS2</accession>
<gene>
    <name evidence="3" type="ORF">ACFSUL_06730</name>
</gene>
<dbReference type="InterPro" id="IPR038344">
    <property type="entry name" value="EF-G_N_sf"/>
</dbReference>
<sequence>MEPFIRSDQYNFIKMQTKILVSGHSTANDVDVLNALRSLSIEKVLNLFSDISDEQKQLLNPIVKIKDKEDAGEFLIQLKPYVIPFRNITEQTIKKLFPKVKKLKVPSLENIDLKETSYLGWKDKGSNKKYIVAERDNKLIGLQGTVKSANKKGICTLCNRHEEVEMFISETRATAQGTFIKRGNYICQDSQTCNQNITELDKLNDFITLLKK</sequence>
<dbReference type="Pfam" id="PF16571">
    <property type="entry name" value="FBP_C"/>
    <property type="match status" value="1"/>
</dbReference>
<dbReference type="InterPro" id="IPR010841">
    <property type="entry name" value="EF-G-binding_N"/>
</dbReference>
<evidence type="ECO:0000313" key="3">
    <source>
        <dbReference type="EMBL" id="MFD2680447.1"/>
    </source>
</evidence>
<dbReference type="Proteomes" id="UP001597506">
    <property type="component" value="Unassembled WGS sequence"/>
</dbReference>
<dbReference type="CDD" id="cd16342">
    <property type="entry name" value="FusC_FusB"/>
    <property type="match status" value="1"/>
</dbReference>
<evidence type="ECO:0000313" key="4">
    <source>
        <dbReference type="Proteomes" id="UP001597506"/>
    </source>
</evidence>
<name>A0ABW5RPS2_9BACI</name>
<keyword evidence="4" id="KW-1185">Reference proteome</keyword>
<dbReference type="Pfam" id="PF07299">
    <property type="entry name" value="EF-G-binding_N"/>
    <property type="match status" value="1"/>
</dbReference>
<dbReference type="RefSeq" id="WP_377933856.1">
    <property type="nucleotide sequence ID" value="NZ_JBHUMF010000015.1"/>
</dbReference>
<organism evidence="3 4">
    <name type="scientific">Bacillus seohaeanensis</name>
    <dbReference type="NCBI Taxonomy" id="284580"/>
    <lineage>
        <taxon>Bacteria</taxon>
        <taxon>Bacillati</taxon>
        <taxon>Bacillota</taxon>
        <taxon>Bacilli</taxon>
        <taxon>Bacillales</taxon>
        <taxon>Bacillaceae</taxon>
        <taxon>Bacillus</taxon>
    </lineage>
</organism>
<reference evidence="4" key="1">
    <citation type="journal article" date="2019" name="Int. J. Syst. Evol. Microbiol.">
        <title>The Global Catalogue of Microorganisms (GCM) 10K type strain sequencing project: providing services to taxonomists for standard genome sequencing and annotation.</title>
        <authorList>
            <consortium name="The Broad Institute Genomics Platform"/>
            <consortium name="The Broad Institute Genome Sequencing Center for Infectious Disease"/>
            <person name="Wu L."/>
            <person name="Ma J."/>
        </authorList>
    </citation>
    <scope>NUCLEOTIDE SEQUENCE [LARGE SCALE GENOMIC DNA]</scope>
    <source>
        <strain evidence="4">KCTC 3913</strain>
    </source>
</reference>
<feature type="domain" description="Elongation factor G-binding protein N-terminal" evidence="1">
    <location>
        <begin position="4"/>
        <end position="85"/>
    </location>
</feature>
<dbReference type="InterPro" id="IPR032330">
    <property type="entry name" value="EF-G-binding_C"/>
</dbReference>
<proteinExistence type="predicted"/>
<protein>
    <submittedName>
        <fullName evidence="3">FusB/FusC family EF-G-binding protein</fullName>
    </submittedName>
</protein>
<feature type="domain" description="Elongation factor G-binding protein C-terminal treble-clef zinc-finger" evidence="2">
    <location>
        <begin position="100"/>
        <end position="201"/>
    </location>
</feature>
<dbReference type="EMBL" id="JBHUMF010000015">
    <property type="protein sequence ID" value="MFD2680447.1"/>
    <property type="molecule type" value="Genomic_DNA"/>
</dbReference>
<evidence type="ECO:0000259" key="1">
    <source>
        <dbReference type="Pfam" id="PF07299"/>
    </source>
</evidence>
<dbReference type="Gene3D" id="1.20.1280.250">
    <property type="match status" value="1"/>
</dbReference>